<dbReference type="RefSeq" id="WP_208927825.1">
    <property type="nucleotide sequence ID" value="NZ_CP013655.1"/>
</dbReference>
<dbReference type="EMBL" id="CP013655">
    <property type="protein sequence ID" value="ALS38251.1"/>
    <property type="molecule type" value="Genomic_DNA"/>
</dbReference>
<gene>
    <name evidence="1" type="ORF">ATZ35_14170</name>
</gene>
<evidence type="ECO:0000313" key="1">
    <source>
        <dbReference type="EMBL" id="ALS38251.1"/>
    </source>
</evidence>
<dbReference type="InterPro" id="IPR032710">
    <property type="entry name" value="NTF2-like_dom_sf"/>
</dbReference>
<proteinExistence type="predicted"/>
<evidence type="ECO:0000313" key="2">
    <source>
        <dbReference type="Proteomes" id="UP000067523"/>
    </source>
</evidence>
<dbReference type="Proteomes" id="UP000067523">
    <property type="component" value="Chromosome"/>
</dbReference>
<dbReference type="InterPro" id="IPR009959">
    <property type="entry name" value="Cyclase_SnoaL-like"/>
</dbReference>
<accession>A0A0U2VL63</accession>
<reference evidence="2" key="1">
    <citation type="submission" date="2015-12" db="EMBL/GenBank/DDBJ databases">
        <authorList>
            <person name="Lauer A."/>
            <person name="Humrighouse B."/>
            <person name="Loparev V."/>
            <person name="Shewmaker P.L."/>
            <person name="Whitney A.M."/>
            <person name="McLaughlin R.W."/>
        </authorList>
    </citation>
    <scope>NUCLEOTIDE SEQUENCE [LARGE SCALE GENOMIC DNA]</scope>
    <source>
        <strain evidence="2">LMG 26678</strain>
    </source>
</reference>
<protein>
    <submittedName>
        <fullName evidence="1">Lipase</fullName>
    </submittedName>
</protein>
<name>A0A0U2VL63_9ENTE</name>
<dbReference type="STRING" id="118060.ATZ35_14170"/>
<dbReference type="Pfam" id="PF07366">
    <property type="entry name" value="SnoaL"/>
    <property type="match status" value="1"/>
</dbReference>
<organism evidence="1 2">
    <name type="scientific">Enterococcus rotai</name>
    <dbReference type="NCBI Taxonomy" id="118060"/>
    <lineage>
        <taxon>Bacteria</taxon>
        <taxon>Bacillati</taxon>
        <taxon>Bacillota</taxon>
        <taxon>Bacilli</taxon>
        <taxon>Lactobacillales</taxon>
        <taxon>Enterococcaceae</taxon>
        <taxon>Enterococcus</taxon>
    </lineage>
</organism>
<dbReference type="AlphaFoldDB" id="A0A0U2VL63"/>
<dbReference type="KEGG" id="erx:ATZ35_14170"/>
<sequence>MSEAKRIVSAFFENVRSGKNLQAAYEFMHEQVIAHQVQSENEYTITRSPKDYIEHVEEMQELYGQFELIIQEIVADENKVYVRWKQIGQTDKNKTIIQIASAVYLVERGKIAEYWIQIDRKGIENQCQ</sequence>
<dbReference type="GO" id="GO:0030638">
    <property type="term" value="P:polyketide metabolic process"/>
    <property type="evidence" value="ECO:0007669"/>
    <property type="project" value="InterPro"/>
</dbReference>
<dbReference type="Gene3D" id="3.10.450.50">
    <property type="match status" value="1"/>
</dbReference>
<dbReference type="SUPFAM" id="SSF54427">
    <property type="entry name" value="NTF2-like"/>
    <property type="match status" value="1"/>
</dbReference>
<keyword evidence="2" id="KW-1185">Reference proteome</keyword>